<sequence length="71" mass="7769">MLRHAKVPCVMVQPTGELTVLGLEIEQCAPVGSARGAAELLDDPYLLVSGRDDRPWPKKVVRLDKNEADSL</sequence>
<protein>
    <submittedName>
        <fullName evidence="1">Uncharacterized protein</fullName>
    </submittedName>
</protein>
<organism evidence="1 2">
    <name type="scientific">Actinoallomurus vinaceus</name>
    <dbReference type="NCBI Taxonomy" id="1080074"/>
    <lineage>
        <taxon>Bacteria</taxon>
        <taxon>Bacillati</taxon>
        <taxon>Actinomycetota</taxon>
        <taxon>Actinomycetes</taxon>
        <taxon>Streptosporangiales</taxon>
        <taxon>Thermomonosporaceae</taxon>
        <taxon>Actinoallomurus</taxon>
    </lineage>
</organism>
<proteinExistence type="predicted"/>
<comment type="caution">
    <text evidence="1">The sequence shown here is derived from an EMBL/GenBank/DDBJ whole genome shotgun (WGS) entry which is preliminary data.</text>
</comment>
<reference evidence="2" key="1">
    <citation type="journal article" date="2019" name="Int. J. Syst. Evol. Microbiol.">
        <title>The Global Catalogue of Microorganisms (GCM) 10K type strain sequencing project: providing services to taxonomists for standard genome sequencing and annotation.</title>
        <authorList>
            <consortium name="The Broad Institute Genomics Platform"/>
            <consortium name="The Broad Institute Genome Sequencing Center for Infectious Disease"/>
            <person name="Wu L."/>
            <person name="Ma J."/>
        </authorList>
    </citation>
    <scope>NUCLEOTIDE SEQUENCE [LARGE SCALE GENOMIC DNA]</scope>
    <source>
        <strain evidence="2">JCM 17939</strain>
    </source>
</reference>
<name>A0ABP8URL0_9ACTN</name>
<keyword evidence="2" id="KW-1185">Reference proteome</keyword>
<dbReference type="Proteomes" id="UP001501442">
    <property type="component" value="Unassembled WGS sequence"/>
</dbReference>
<evidence type="ECO:0000313" key="1">
    <source>
        <dbReference type="EMBL" id="GAA4638218.1"/>
    </source>
</evidence>
<gene>
    <name evidence="1" type="ORF">GCM10023196_095080</name>
</gene>
<accession>A0ABP8URL0</accession>
<dbReference type="EMBL" id="BAABHK010000021">
    <property type="protein sequence ID" value="GAA4638218.1"/>
    <property type="molecule type" value="Genomic_DNA"/>
</dbReference>
<evidence type="ECO:0000313" key="2">
    <source>
        <dbReference type="Proteomes" id="UP001501442"/>
    </source>
</evidence>